<evidence type="ECO:0000313" key="2">
    <source>
        <dbReference type="EMBL" id="PSR70636.1"/>
    </source>
</evidence>
<keyword evidence="3" id="KW-1185">Reference proteome</keyword>
<gene>
    <name evidence="2" type="ORF">PHLCEN_2v13496</name>
</gene>
<dbReference type="AlphaFoldDB" id="A0A2R6NE73"/>
<proteinExistence type="predicted"/>
<evidence type="ECO:0000313" key="3">
    <source>
        <dbReference type="Proteomes" id="UP000186601"/>
    </source>
</evidence>
<accession>A0A2R6NE73</accession>
<dbReference type="Proteomes" id="UP000186601">
    <property type="component" value="Unassembled WGS sequence"/>
</dbReference>
<feature type="region of interest" description="Disordered" evidence="1">
    <location>
        <begin position="1"/>
        <end position="37"/>
    </location>
</feature>
<comment type="caution">
    <text evidence="2">The sequence shown here is derived from an EMBL/GenBank/DDBJ whole genome shotgun (WGS) entry which is preliminary data.</text>
</comment>
<name>A0A2R6NE73_9APHY</name>
<sequence>MANDSVPTVTDVGANPTPNVNQDTNGSADDEYPAFDLGDFPIDDHRPFKVIVIGAGASGIHAGIRYAP</sequence>
<protein>
    <submittedName>
        <fullName evidence="2">Uncharacterized protein</fullName>
    </submittedName>
</protein>
<reference evidence="2 3" key="1">
    <citation type="submission" date="2018-02" db="EMBL/GenBank/DDBJ databases">
        <title>Genome sequence of the basidiomycete white-rot fungus Phlebia centrifuga.</title>
        <authorList>
            <person name="Granchi Z."/>
            <person name="Peng M."/>
            <person name="de Vries R.P."/>
            <person name="Hilden K."/>
            <person name="Makela M.R."/>
            <person name="Grigoriev I."/>
            <person name="Riley R."/>
        </authorList>
    </citation>
    <scope>NUCLEOTIDE SEQUENCE [LARGE SCALE GENOMIC DNA]</scope>
    <source>
        <strain evidence="2 3">FBCC195</strain>
    </source>
</reference>
<organism evidence="2 3">
    <name type="scientific">Hermanssonia centrifuga</name>
    <dbReference type="NCBI Taxonomy" id="98765"/>
    <lineage>
        <taxon>Eukaryota</taxon>
        <taxon>Fungi</taxon>
        <taxon>Dikarya</taxon>
        <taxon>Basidiomycota</taxon>
        <taxon>Agaricomycotina</taxon>
        <taxon>Agaricomycetes</taxon>
        <taxon>Polyporales</taxon>
        <taxon>Meruliaceae</taxon>
        <taxon>Hermanssonia</taxon>
    </lineage>
</organism>
<dbReference type="EMBL" id="MLYV02001342">
    <property type="protein sequence ID" value="PSR70636.1"/>
    <property type="molecule type" value="Genomic_DNA"/>
</dbReference>
<feature type="compositionally biased region" description="Polar residues" evidence="1">
    <location>
        <begin position="16"/>
        <end position="27"/>
    </location>
</feature>
<evidence type="ECO:0000256" key="1">
    <source>
        <dbReference type="SAM" id="MobiDB-lite"/>
    </source>
</evidence>